<accession>A0A917NIG8</accession>
<gene>
    <name evidence="1" type="ORF">GCM10010121_012490</name>
</gene>
<evidence type="ECO:0000313" key="2">
    <source>
        <dbReference type="Proteomes" id="UP000657574"/>
    </source>
</evidence>
<keyword evidence="2" id="KW-1185">Reference proteome</keyword>
<dbReference type="EMBL" id="BMQA01000003">
    <property type="protein sequence ID" value="GGJ03675.1"/>
    <property type="molecule type" value="Genomic_DNA"/>
</dbReference>
<name>A0A917NIG8_9ACTN</name>
<sequence>MVRRRGARFSVNAMAAIDFVMLNALGDTDAAHAAVTLHTA</sequence>
<evidence type="ECO:0000313" key="1">
    <source>
        <dbReference type="EMBL" id="GGJ03675.1"/>
    </source>
</evidence>
<reference evidence="1" key="1">
    <citation type="journal article" date="2014" name="Int. J. Syst. Evol. Microbiol.">
        <title>Complete genome sequence of Corynebacterium casei LMG S-19264T (=DSM 44701T), isolated from a smear-ripened cheese.</title>
        <authorList>
            <consortium name="US DOE Joint Genome Institute (JGI-PGF)"/>
            <person name="Walter F."/>
            <person name="Albersmeier A."/>
            <person name="Kalinowski J."/>
            <person name="Ruckert C."/>
        </authorList>
    </citation>
    <scope>NUCLEOTIDE SEQUENCE</scope>
    <source>
        <strain evidence="1">JCM 3086</strain>
    </source>
</reference>
<reference evidence="1" key="2">
    <citation type="submission" date="2020-09" db="EMBL/GenBank/DDBJ databases">
        <authorList>
            <person name="Sun Q."/>
            <person name="Ohkuma M."/>
        </authorList>
    </citation>
    <scope>NUCLEOTIDE SEQUENCE</scope>
    <source>
        <strain evidence="1">JCM 3086</strain>
    </source>
</reference>
<dbReference type="Proteomes" id="UP000657574">
    <property type="component" value="Unassembled WGS sequence"/>
</dbReference>
<organism evidence="1 2">
    <name type="scientific">Streptomyces brasiliensis</name>
    <dbReference type="NCBI Taxonomy" id="1954"/>
    <lineage>
        <taxon>Bacteria</taxon>
        <taxon>Bacillati</taxon>
        <taxon>Actinomycetota</taxon>
        <taxon>Actinomycetes</taxon>
        <taxon>Kitasatosporales</taxon>
        <taxon>Streptomycetaceae</taxon>
        <taxon>Streptomyces</taxon>
    </lineage>
</organism>
<protein>
    <submittedName>
        <fullName evidence="1">Uncharacterized protein</fullName>
    </submittedName>
</protein>
<dbReference type="AlphaFoldDB" id="A0A917NIG8"/>
<proteinExistence type="predicted"/>
<comment type="caution">
    <text evidence="1">The sequence shown here is derived from an EMBL/GenBank/DDBJ whole genome shotgun (WGS) entry which is preliminary data.</text>
</comment>